<feature type="domain" description="Nudix hydrolase" evidence="3">
    <location>
        <begin position="3"/>
        <end position="144"/>
    </location>
</feature>
<dbReference type="SUPFAM" id="SSF55811">
    <property type="entry name" value="Nudix"/>
    <property type="match status" value="1"/>
</dbReference>
<accession>A0ABX6JPD1</accession>
<dbReference type="PRINTS" id="PR01404">
    <property type="entry name" value="NPPPHYDRLASE"/>
</dbReference>
<sequence length="145" mass="16971">MMKYKRPISVLVVIYAKETKRVLMLKRRDDPDFWQSVTGSLEAEETPFQTALREVQEEVGIDIIKESLELVDCHRSIIFEIFAHFRHRYAPDVTHCQEHWFTLALPAERDIVLTEHSQYQWLDAPLAAKLTKSASNQQAIEEFVI</sequence>
<dbReference type="InterPro" id="IPR003564">
    <property type="entry name" value="DHNTPase"/>
</dbReference>
<dbReference type="Proteomes" id="UP000501338">
    <property type="component" value="Chromosome"/>
</dbReference>
<evidence type="ECO:0000259" key="3">
    <source>
        <dbReference type="PROSITE" id="PS51462"/>
    </source>
</evidence>
<dbReference type="CDD" id="cd04664">
    <property type="entry name" value="NUDIX_DHNTPase_like"/>
    <property type="match status" value="1"/>
</dbReference>
<evidence type="ECO:0000256" key="2">
    <source>
        <dbReference type="ARBA" id="ARBA00022801"/>
    </source>
</evidence>
<dbReference type="PANTHER" id="PTHR21340">
    <property type="entry name" value="DIADENOSINE 5,5-P1,P4-TETRAPHOSPHATE PYROPHOSPHOHYDROLASE MUTT"/>
    <property type="match status" value="1"/>
</dbReference>
<comment type="cofactor">
    <cofactor evidence="1">
        <name>Mg(2+)</name>
        <dbReference type="ChEBI" id="CHEBI:18420"/>
    </cofactor>
</comment>
<dbReference type="PROSITE" id="PS51462">
    <property type="entry name" value="NUDIX"/>
    <property type="match status" value="1"/>
</dbReference>
<dbReference type="InterPro" id="IPR000086">
    <property type="entry name" value="NUDIX_hydrolase_dom"/>
</dbReference>
<dbReference type="NCBIfam" id="NF006961">
    <property type="entry name" value="PRK09438.1"/>
    <property type="match status" value="1"/>
</dbReference>
<keyword evidence="5" id="KW-1185">Reference proteome</keyword>
<keyword evidence="2 4" id="KW-0378">Hydrolase</keyword>
<dbReference type="Pfam" id="PF00293">
    <property type="entry name" value="NUDIX"/>
    <property type="match status" value="1"/>
</dbReference>
<evidence type="ECO:0000313" key="4">
    <source>
        <dbReference type="EMBL" id="QIF89675.1"/>
    </source>
</evidence>
<protein>
    <submittedName>
        <fullName evidence="4">Dihydroneopterin triphosphate diphosphatase</fullName>
        <ecNumber evidence="4">3.6.1.67</ecNumber>
    </submittedName>
</protein>
<dbReference type="Gene3D" id="3.90.79.10">
    <property type="entry name" value="Nucleoside Triphosphate Pyrophosphohydrolase"/>
    <property type="match status" value="1"/>
</dbReference>
<dbReference type="GO" id="GO:0019177">
    <property type="term" value="F:dihydroneopterin triphosphate pyrophosphohydrolase activity"/>
    <property type="evidence" value="ECO:0007669"/>
    <property type="project" value="UniProtKB-EC"/>
</dbReference>
<dbReference type="EC" id="3.6.1.67" evidence="4"/>
<dbReference type="InterPro" id="IPR015797">
    <property type="entry name" value="NUDIX_hydrolase-like_dom_sf"/>
</dbReference>
<reference evidence="4 5" key="1">
    <citation type="submission" date="2020-01" db="EMBL/GenBank/DDBJ databases">
        <title>The genomic epidemiology of tigecycline resistance gene tet(X) variants in a swine farm in China.</title>
        <authorList>
            <person name="Peng K."/>
            <person name="Li R."/>
        </authorList>
    </citation>
    <scope>NUCLEOTIDE SEQUENCE [LARGE SCALE GENOMIC DNA]</scope>
    <source>
        <strain evidence="4 5">ZF1</strain>
    </source>
</reference>
<name>A0ABX6JPD1_9GAMM</name>
<dbReference type="PROSITE" id="PS00893">
    <property type="entry name" value="NUDIX_BOX"/>
    <property type="match status" value="1"/>
</dbReference>
<evidence type="ECO:0000313" key="5">
    <source>
        <dbReference type="Proteomes" id="UP000501338"/>
    </source>
</evidence>
<dbReference type="PANTHER" id="PTHR21340:SF0">
    <property type="entry name" value="BIS(5'-NUCLEOSYL)-TETRAPHOSPHATASE [ASYMMETRICAL]"/>
    <property type="match status" value="1"/>
</dbReference>
<gene>
    <name evidence="4" type="primary">nudB</name>
    <name evidence="4" type="ORF">GTH23_06315</name>
</gene>
<evidence type="ECO:0000256" key="1">
    <source>
        <dbReference type="ARBA" id="ARBA00001946"/>
    </source>
</evidence>
<dbReference type="EMBL" id="CP047340">
    <property type="protein sequence ID" value="QIF89675.1"/>
    <property type="molecule type" value="Genomic_DNA"/>
</dbReference>
<organism evidence="4 5">
    <name type="scientific">Proteus terrae subsp. cibarius</name>
    <dbReference type="NCBI Taxonomy" id="626774"/>
    <lineage>
        <taxon>Bacteria</taxon>
        <taxon>Pseudomonadati</taxon>
        <taxon>Pseudomonadota</taxon>
        <taxon>Gammaproteobacteria</taxon>
        <taxon>Enterobacterales</taxon>
        <taxon>Morganellaceae</taxon>
        <taxon>Proteus</taxon>
    </lineage>
</organism>
<dbReference type="InterPro" id="IPR051325">
    <property type="entry name" value="Nudix_hydrolase_domain"/>
</dbReference>
<dbReference type="InterPro" id="IPR020084">
    <property type="entry name" value="NUDIX_hydrolase_CS"/>
</dbReference>
<proteinExistence type="predicted"/>